<dbReference type="OrthoDB" id="2502051at2759"/>
<protein>
    <recommendedName>
        <fullName evidence="4">Pre-rRNA-processing protein RIX1</fullName>
    </recommendedName>
</protein>
<evidence type="ECO:0000313" key="3">
    <source>
        <dbReference type="Proteomes" id="UP000324748"/>
    </source>
</evidence>
<accession>A0A5B0PKG8</accession>
<evidence type="ECO:0000313" key="2">
    <source>
        <dbReference type="EMBL" id="KAA1102097.1"/>
    </source>
</evidence>
<dbReference type="AlphaFoldDB" id="A0A5B0PKG8"/>
<reference evidence="2 3" key="1">
    <citation type="submission" date="2019-05" db="EMBL/GenBank/DDBJ databases">
        <title>Emergence of the Ug99 lineage of the wheat stem rust pathogen through somatic hybridization.</title>
        <authorList>
            <person name="Li F."/>
            <person name="Upadhyaya N.M."/>
            <person name="Sperschneider J."/>
            <person name="Matny O."/>
            <person name="Nguyen-Phuc H."/>
            <person name="Mago R."/>
            <person name="Raley C."/>
            <person name="Miller M.E."/>
            <person name="Silverstein K.A.T."/>
            <person name="Henningsen E."/>
            <person name="Hirsch C.D."/>
            <person name="Visser B."/>
            <person name="Pretorius Z.A."/>
            <person name="Steffenson B.J."/>
            <person name="Schwessinger B."/>
            <person name="Dodds P.N."/>
            <person name="Figueroa M."/>
        </authorList>
    </citation>
    <scope>NUCLEOTIDE SEQUENCE [LARGE SCALE GENOMIC DNA]</scope>
    <source>
        <strain evidence="2">21-0</strain>
    </source>
</reference>
<gene>
    <name evidence="2" type="ORF">PGT21_035949</name>
</gene>
<dbReference type="Proteomes" id="UP000324748">
    <property type="component" value="Unassembled WGS sequence"/>
</dbReference>
<comment type="caution">
    <text evidence="2">The sequence shown here is derived from an EMBL/GenBank/DDBJ whole genome shotgun (WGS) entry which is preliminary data.</text>
</comment>
<proteinExistence type="predicted"/>
<dbReference type="EMBL" id="VSWC01000053">
    <property type="protein sequence ID" value="KAA1102097.1"/>
    <property type="molecule type" value="Genomic_DNA"/>
</dbReference>
<evidence type="ECO:0000256" key="1">
    <source>
        <dbReference type="SAM" id="MobiDB-lite"/>
    </source>
</evidence>
<organism evidence="2 3">
    <name type="scientific">Puccinia graminis f. sp. tritici</name>
    <dbReference type="NCBI Taxonomy" id="56615"/>
    <lineage>
        <taxon>Eukaryota</taxon>
        <taxon>Fungi</taxon>
        <taxon>Dikarya</taxon>
        <taxon>Basidiomycota</taxon>
        <taxon>Pucciniomycotina</taxon>
        <taxon>Pucciniomycetes</taxon>
        <taxon>Pucciniales</taxon>
        <taxon>Pucciniaceae</taxon>
        <taxon>Puccinia</taxon>
    </lineage>
</organism>
<feature type="region of interest" description="Disordered" evidence="1">
    <location>
        <begin position="446"/>
        <end position="474"/>
    </location>
</feature>
<feature type="compositionally biased region" description="Acidic residues" evidence="1">
    <location>
        <begin position="452"/>
        <end position="474"/>
    </location>
</feature>
<evidence type="ECO:0008006" key="4">
    <source>
        <dbReference type="Google" id="ProtNLM"/>
    </source>
</evidence>
<name>A0A5B0PKG8_PUCGR</name>
<keyword evidence="3" id="KW-1185">Reference proteome</keyword>
<sequence>MKPMSLPIPDDLSRLEIVFREPESIGALETFNDILHRPSATMLGTLVGLFNRALHHPPSSGLDCYQLESNPLFILLLLKRVLLHSDPIAPLQPSKINLPSTFQESFLPTFINFRANAHPDQPISNLSNHLVICLTRLSTRLLSSFHSNLDPIASLIQSSLHFIGNLDPSAPHLEPILDHLVAIKEILLSLHQSKSIDSIYLIRQITHKHYEILFATYSQLETITRHLSSQLLGADNSEERYRSYQTATRSISVLLKIFKLMVEPMEEHRGVLSEVIAKFVADFQVALDLEIRLMDSSAPPAQKFSSHVMGYGALFLQIQTNQPSLIPDEVLTTYLKILDFVSSRHQLIIAESSSSSAAVGDHGIQQDLAASRGALIRFYRLLIQSLKLLNGSLNPWSSYSNDPAPASGLSKNLLESLSSEEVSRLVSIVEPLLTLKFDSTGSFEDDRHLYCDDEDDEEKEEEEEDESDEETGEIMEIEEMDQGDIPEEALVEEDKLDGPDGYEPLDSPTILANKGQTLDCFQPTYPIWNSPAKDDWAASTEITRLEPLQIEAQALLSTLKSL</sequence>